<comment type="caution">
    <text evidence="16">The sequence shown here is derived from an EMBL/GenBank/DDBJ whole genome shotgun (WGS) entry which is preliminary data.</text>
</comment>
<evidence type="ECO:0000256" key="2">
    <source>
        <dbReference type="ARBA" id="ARBA00022448"/>
    </source>
</evidence>
<evidence type="ECO:0000256" key="6">
    <source>
        <dbReference type="ARBA" id="ARBA00023004"/>
    </source>
</evidence>
<evidence type="ECO:0000256" key="3">
    <source>
        <dbReference type="ARBA" id="ARBA00022452"/>
    </source>
</evidence>
<dbReference type="InterPro" id="IPR039426">
    <property type="entry name" value="TonB-dep_rcpt-like"/>
</dbReference>
<accession>L1NA85</accession>
<keyword evidence="4" id="KW-0410">Iron transport</keyword>
<keyword evidence="6" id="KW-0408">Iron</keyword>
<dbReference type="PATRIC" id="fig|1127699.3.peg.1248"/>
<dbReference type="Pfam" id="PF00593">
    <property type="entry name" value="TonB_dep_Rec_b-barrel"/>
    <property type="match status" value="1"/>
</dbReference>
<feature type="signal peptide" evidence="13">
    <location>
        <begin position="1"/>
        <end position="23"/>
    </location>
</feature>
<keyword evidence="10 11" id="KW-0998">Cell outer membrane</keyword>
<dbReference type="OrthoDB" id="9775095at2"/>
<evidence type="ECO:0000256" key="5">
    <source>
        <dbReference type="ARBA" id="ARBA00022692"/>
    </source>
</evidence>
<dbReference type="PANTHER" id="PTHR32552:SF81">
    <property type="entry name" value="TONB-DEPENDENT OUTER MEMBRANE RECEPTOR"/>
    <property type="match status" value="1"/>
</dbReference>
<gene>
    <name evidence="16" type="ORF">HMPREF9151_01347</name>
</gene>
<evidence type="ECO:0000256" key="4">
    <source>
        <dbReference type="ARBA" id="ARBA00022496"/>
    </source>
</evidence>
<keyword evidence="8 12" id="KW-0798">TonB box</keyword>
<dbReference type="PROSITE" id="PS52016">
    <property type="entry name" value="TONB_DEPENDENT_REC_3"/>
    <property type="match status" value="1"/>
</dbReference>
<dbReference type="InterPro" id="IPR036942">
    <property type="entry name" value="Beta-barrel_TonB_sf"/>
</dbReference>
<name>L1NA85_9BACT</name>
<keyword evidence="13" id="KW-0732">Signal</keyword>
<feature type="domain" description="TonB-dependent receptor-like beta-barrel" evidence="14">
    <location>
        <begin position="251"/>
        <end position="647"/>
    </location>
</feature>
<evidence type="ECO:0000313" key="16">
    <source>
        <dbReference type="EMBL" id="EKY00112.1"/>
    </source>
</evidence>
<evidence type="ECO:0000256" key="1">
    <source>
        <dbReference type="ARBA" id="ARBA00004571"/>
    </source>
</evidence>
<comment type="subcellular location">
    <subcellularLocation>
        <location evidence="1 11">Cell outer membrane</location>
        <topology evidence="1 11">Multi-pass membrane protein</topology>
    </subcellularLocation>
</comment>
<evidence type="ECO:0000259" key="15">
    <source>
        <dbReference type="Pfam" id="PF07715"/>
    </source>
</evidence>
<evidence type="ECO:0000256" key="13">
    <source>
        <dbReference type="SAM" id="SignalP"/>
    </source>
</evidence>
<evidence type="ECO:0000313" key="17">
    <source>
        <dbReference type="Proteomes" id="UP000010433"/>
    </source>
</evidence>
<evidence type="ECO:0000256" key="9">
    <source>
        <dbReference type="ARBA" id="ARBA00023136"/>
    </source>
</evidence>
<evidence type="ECO:0000259" key="14">
    <source>
        <dbReference type="Pfam" id="PF00593"/>
    </source>
</evidence>
<evidence type="ECO:0000256" key="12">
    <source>
        <dbReference type="RuleBase" id="RU003357"/>
    </source>
</evidence>
<feature type="chain" id="PRO_5003954387" evidence="13">
    <location>
        <begin position="24"/>
        <end position="692"/>
    </location>
</feature>
<evidence type="ECO:0000256" key="8">
    <source>
        <dbReference type="ARBA" id="ARBA00023077"/>
    </source>
</evidence>
<dbReference type="EMBL" id="AMEP01000089">
    <property type="protein sequence ID" value="EKY00112.1"/>
    <property type="molecule type" value="Genomic_DNA"/>
</dbReference>
<dbReference type="PANTHER" id="PTHR32552">
    <property type="entry name" value="FERRICHROME IRON RECEPTOR-RELATED"/>
    <property type="match status" value="1"/>
</dbReference>
<dbReference type="AlphaFoldDB" id="L1NA85"/>
<keyword evidence="2 11" id="KW-0813">Transport</keyword>
<keyword evidence="7" id="KW-0406">Ion transport</keyword>
<organism evidence="16 17">
    <name type="scientific">Hoylesella saccharolytica F0055</name>
    <dbReference type="NCBI Taxonomy" id="1127699"/>
    <lineage>
        <taxon>Bacteria</taxon>
        <taxon>Pseudomonadati</taxon>
        <taxon>Bacteroidota</taxon>
        <taxon>Bacteroidia</taxon>
        <taxon>Bacteroidales</taxon>
        <taxon>Prevotellaceae</taxon>
        <taxon>Hoylesella</taxon>
    </lineage>
</organism>
<dbReference type="Proteomes" id="UP000010433">
    <property type="component" value="Unassembled WGS sequence"/>
</dbReference>
<dbReference type="GO" id="GO:0006826">
    <property type="term" value="P:iron ion transport"/>
    <property type="evidence" value="ECO:0007669"/>
    <property type="project" value="UniProtKB-KW"/>
</dbReference>
<protein>
    <submittedName>
        <fullName evidence="16">TonB-dependent receptor</fullName>
    </submittedName>
</protein>
<dbReference type="InterPro" id="IPR012910">
    <property type="entry name" value="Plug_dom"/>
</dbReference>
<evidence type="ECO:0000256" key="7">
    <source>
        <dbReference type="ARBA" id="ARBA00023065"/>
    </source>
</evidence>
<dbReference type="SUPFAM" id="SSF56935">
    <property type="entry name" value="Porins"/>
    <property type="match status" value="1"/>
</dbReference>
<keyword evidence="9 11" id="KW-0472">Membrane</keyword>
<reference evidence="16 17" key="1">
    <citation type="submission" date="2012-05" db="EMBL/GenBank/DDBJ databases">
        <authorList>
            <person name="Weinstock G."/>
            <person name="Sodergren E."/>
            <person name="Lobos E.A."/>
            <person name="Fulton L."/>
            <person name="Fulton R."/>
            <person name="Courtney L."/>
            <person name="Fronick C."/>
            <person name="O'Laughlin M."/>
            <person name="Godfrey J."/>
            <person name="Wilson R.M."/>
            <person name="Miner T."/>
            <person name="Farmer C."/>
            <person name="Delehaunty K."/>
            <person name="Cordes M."/>
            <person name="Minx P."/>
            <person name="Tomlinson C."/>
            <person name="Chen J."/>
            <person name="Wollam A."/>
            <person name="Pepin K.H."/>
            <person name="Bhonagiri V."/>
            <person name="Zhang X."/>
            <person name="Suruliraj S."/>
            <person name="Warren W."/>
            <person name="Mitreva M."/>
            <person name="Mardis E.R."/>
            <person name="Wilson R.K."/>
        </authorList>
    </citation>
    <scope>NUCLEOTIDE SEQUENCE [LARGE SCALE GENOMIC DNA]</scope>
    <source>
        <strain evidence="16 17">F0055</strain>
    </source>
</reference>
<proteinExistence type="inferred from homology"/>
<sequence>MQKQLIHLNLVLLCLALSTVGRAESADSLRIGEELGEVSVVGFKQDRAILSPVSQSSVGSRFIRQNELTGLRDLSGMVANFYMPDYGSRQYSPIYIRGIGSKVNAPSVGIYVDGMPYFDRSVLDMDLFGISKIEVLRGPQGTLFGRNSTAGLINIFTRSPLDYQATMAKLSYGSYQDVHAMLSTYNKLCPKLGISVAANYHHNDGFFLNEYLNSKADKIDNGTLRLGLAWQPTSNWRARYTASLDLTRQNGYPYAVYNDTKGELEAIRYNRESGYRRTVFTTGMNWRYTGKWFNFNSQTSFQHSDDRIHIDQDYTSTDEFYVTAPLNQNMWSQELTFRSKDNARYRWITGVFGFHQQENYVPSTDYIKANFNLERAHRIPIGGVAVYHVSTFDLYKALSASVGLRYDYEEAHIESHTYRTPLNNPALRTEINYFQSKMHSSQFTPKFTLKYQFSDQQMAYLTVSKGFKAGGFNAVVETEADRSFRPEYTWNYELGTKHTFFNGCLSFEASLFYIDWKQQQLSVTIPALGNIIRNVGHSDSKGFELSAQVMPARGLVLQAHYGYTYARMLSAEMGNGKNYSGNLLPMVPRNTLSLNAHYTLYNIGRYVDKLTMNANLTGVGDIYWREDNAFKQPFYALLNLKAGITKGRFTWEVWSKNVTNTQYLAYYFVTTQKMGQKGKPFMLGTSLIFNWE</sequence>
<dbReference type="Gene3D" id="2.40.170.20">
    <property type="entry name" value="TonB-dependent receptor, beta-barrel domain"/>
    <property type="match status" value="1"/>
</dbReference>
<dbReference type="InterPro" id="IPR000531">
    <property type="entry name" value="Beta-barrel_TonB"/>
</dbReference>
<keyword evidence="16" id="KW-0675">Receptor</keyword>
<feature type="domain" description="TonB-dependent receptor plug" evidence="15">
    <location>
        <begin position="51"/>
        <end position="151"/>
    </location>
</feature>
<evidence type="ECO:0000256" key="11">
    <source>
        <dbReference type="PROSITE-ProRule" id="PRU01360"/>
    </source>
</evidence>
<dbReference type="GO" id="GO:0009279">
    <property type="term" value="C:cell outer membrane"/>
    <property type="evidence" value="ECO:0007669"/>
    <property type="project" value="UniProtKB-SubCell"/>
</dbReference>
<keyword evidence="17" id="KW-1185">Reference proteome</keyword>
<keyword evidence="3 11" id="KW-1134">Transmembrane beta strand</keyword>
<dbReference type="Pfam" id="PF07715">
    <property type="entry name" value="Plug"/>
    <property type="match status" value="1"/>
</dbReference>
<keyword evidence="5 11" id="KW-0812">Transmembrane</keyword>
<dbReference type="RefSeq" id="WP_009162623.1">
    <property type="nucleotide sequence ID" value="NZ_KB290998.1"/>
</dbReference>
<evidence type="ECO:0000256" key="10">
    <source>
        <dbReference type="ARBA" id="ARBA00023237"/>
    </source>
</evidence>
<comment type="similarity">
    <text evidence="11 12">Belongs to the TonB-dependent receptor family.</text>
</comment>
<dbReference type="STRING" id="1127699.HMPREF9151_01347"/>
<dbReference type="HOGENOM" id="CLU_008287_15_2_10"/>